<evidence type="ECO:0000256" key="1">
    <source>
        <dbReference type="SAM" id="MobiDB-lite"/>
    </source>
</evidence>
<sequence>MFARRKSQLKNTHPPTVKNGSNISAIALESRTHGERLPRLNLARGRSHSKWSLESAAAFYMCSNKEMFHFMKTMKRTLIFVNNKSTDIKGTGAPNLEIPGSDGMRSGFQVIFQENSAIITNHNLGMVLVAYKDCDLYCVESPSFIAAIAESNVPPLME</sequence>
<dbReference type="Proteomes" id="UP000054630">
    <property type="component" value="Unassembled WGS sequence"/>
</dbReference>
<dbReference type="STRING" id="6336.A0A0V0RK87"/>
<proteinExistence type="predicted"/>
<keyword evidence="3" id="KW-1185">Reference proteome</keyword>
<reference evidence="2 3" key="1">
    <citation type="submission" date="2015-01" db="EMBL/GenBank/DDBJ databases">
        <title>Evolution of Trichinella species and genotypes.</title>
        <authorList>
            <person name="Korhonen P.K."/>
            <person name="Edoardo P."/>
            <person name="Giuseppe L.R."/>
            <person name="Gasser R.B."/>
        </authorList>
    </citation>
    <scope>NUCLEOTIDE SEQUENCE [LARGE SCALE GENOMIC DNA]</scope>
    <source>
        <strain evidence="2">ISS37</strain>
    </source>
</reference>
<protein>
    <submittedName>
        <fullName evidence="2">Uncharacterized protein</fullName>
    </submittedName>
</protein>
<feature type="region of interest" description="Disordered" evidence="1">
    <location>
        <begin position="1"/>
        <end position="22"/>
    </location>
</feature>
<evidence type="ECO:0000313" key="2">
    <source>
        <dbReference type="EMBL" id="KRX14894.1"/>
    </source>
</evidence>
<gene>
    <name evidence="2" type="ORF">T07_7179</name>
</gene>
<dbReference type="EMBL" id="JYDL01000147">
    <property type="protein sequence ID" value="KRX14894.1"/>
    <property type="molecule type" value="Genomic_DNA"/>
</dbReference>
<comment type="caution">
    <text evidence="2">The sequence shown here is derived from an EMBL/GenBank/DDBJ whole genome shotgun (WGS) entry which is preliminary data.</text>
</comment>
<accession>A0A0V0RK87</accession>
<evidence type="ECO:0000313" key="3">
    <source>
        <dbReference type="Proteomes" id="UP000054630"/>
    </source>
</evidence>
<feature type="compositionally biased region" description="Polar residues" evidence="1">
    <location>
        <begin position="9"/>
        <end position="22"/>
    </location>
</feature>
<name>A0A0V0RK87_9BILA</name>
<dbReference type="OrthoDB" id="8029976at2759"/>
<dbReference type="AlphaFoldDB" id="A0A0V0RK87"/>
<organism evidence="2 3">
    <name type="scientific">Trichinella nelsoni</name>
    <dbReference type="NCBI Taxonomy" id="6336"/>
    <lineage>
        <taxon>Eukaryota</taxon>
        <taxon>Metazoa</taxon>
        <taxon>Ecdysozoa</taxon>
        <taxon>Nematoda</taxon>
        <taxon>Enoplea</taxon>
        <taxon>Dorylaimia</taxon>
        <taxon>Trichinellida</taxon>
        <taxon>Trichinellidae</taxon>
        <taxon>Trichinella</taxon>
    </lineage>
</organism>